<organism evidence="1 2">
    <name type="scientific">Alteromonas lipolytica</name>
    <dbReference type="NCBI Taxonomy" id="1856405"/>
    <lineage>
        <taxon>Bacteria</taxon>
        <taxon>Pseudomonadati</taxon>
        <taxon>Pseudomonadota</taxon>
        <taxon>Gammaproteobacteria</taxon>
        <taxon>Alteromonadales</taxon>
        <taxon>Alteromonadaceae</taxon>
        <taxon>Alteromonas/Salinimonas group</taxon>
        <taxon>Alteromonas</taxon>
    </lineage>
</organism>
<comment type="caution">
    <text evidence="1">The sequence shown here is derived from an EMBL/GenBank/DDBJ whole genome shotgun (WGS) entry which is preliminary data.</text>
</comment>
<evidence type="ECO:0000313" key="1">
    <source>
        <dbReference type="EMBL" id="OFI34148.1"/>
    </source>
</evidence>
<sequence length="87" mass="10239">MIKSGFYDDGGESRKFIRIDLSSSKHKNRVVDICQIYNPETNEFQYDLTAKWTDQKYHPTMFLSESDLMELSKEINLLVDEIEAKDK</sequence>
<reference evidence="1 2" key="1">
    <citation type="submission" date="2016-09" db="EMBL/GenBank/DDBJ databases">
        <title>Alteromonas lipolytica, a new species isolated from sea water.</title>
        <authorList>
            <person name="Wu Y.-H."/>
            <person name="Cheng H."/>
            <person name="Xu X.-W."/>
        </authorList>
    </citation>
    <scope>NUCLEOTIDE SEQUENCE [LARGE SCALE GENOMIC DNA]</scope>
    <source>
        <strain evidence="1 2">JW12</strain>
    </source>
</reference>
<evidence type="ECO:0000313" key="2">
    <source>
        <dbReference type="Proteomes" id="UP000176037"/>
    </source>
</evidence>
<keyword evidence="2" id="KW-1185">Reference proteome</keyword>
<dbReference type="STRING" id="1856405.BFC17_21635"/>
<accession>A0A1E8FEX3</accession>
<dbReference type="EMBL" id="MJIC01000014">
    <property type="protein sequence ID" value="OFI34148.1"/>
    <property type="molecule type" value="Genomic_DNA"/>
</dbReference>
<dbReference type="RefSeq" id="WP_070177076.1">
    <property type="nucleotide sequence ID" value="NZ_BMJR01000003.1"/>
</dbReference>
<protein>
    <submittedName>
        <fullName evidence="1">Uncharacterized protein</fullName>
    </submittedName>
</protein>
<dbReference type="Proteomes" id="UP000176037">
    <property type="component" value="Unassembled WGS sequence"/>
</dbReference>
<proteinExistence type="predicted"/>
<dbReference type="AlphaFoldDB" id="A0A1E8FEX3"/>
<name>A0A1E8FEX3_9ALTE</name>
<gene>
    <name evidence="1" type="ORF">BFC17_21635</name>
</gene>